<evidence type="ECO:0008006" key="4">
    <source>
        <dbReference type="Google" id="ProtNLM"/>
    </source>
</evidence>
<feature type="compositionally biased region" description="Basic and acidic residues" evidence="1">
    <location>
        <begin position="7"/>
        <end position="62"/>
    </location>
</feature>
<dbReference type="EMBL" id="JAQIZZ010000004">
    <property type="protein sequence ID" value="KAJ5544171.1"/>
    <property type="molecule type" value="Genomic_DNA"/>
</dbReference>
<feature type="region of interest" description="Disordered" evidence="1">
    <location>
        <begin position="408"/>
        <end position="508"/>
    </location>
</feature>
<protein>
    <recommendedName>
        <fullName evidence="4">Protein kinase domain-containing protein</fullName>
    </recommendedName>
</protein>
<comment type="caution">
    <text evidence="2">The sequence shown here is derived from an EMBL/GenBank/DDBJ whole genome shotgun (WGS) entry which is preliminary data.</text>
</comment>
<evidence type="ECO:0000256" key="1">
    <source>
        <dbReference type="SAM" id="MobiDB-lite"/>
    </source>
</evidence>
<organism evidence="2 3">
    <name type="scientific">Penicillium frequentans</name>
    <dbReference type="NCBI Taxonomy" id="3151616"/>
    <lineage>
        <taxon>Eukaryota</taxon>
        <taxon>Fungi</taxon>
        <taxon>Dikarya</taxon>
        <taxon>Ascomycota</taxon>
        <taxon>Pezizomycotina</taxon>
        <taxon>Eurotiomycetes</taxon>
        <taxon>Eurotiomycetidae</taxon>
        <taxon>Eurotiales</taxon>
        <taxon>Aspergillaceae</taxon>
        <taxon>Penicillium</taxon>
    </lineage>
</organism>
<dbReference type="AlphaFoldDB" id="A0AAD6GHI6"/>
<dbReference type="Gene3D" id="1.10.510.10">
    <property type="entry name" value="Transferase(Phosphotransferase) domain 1"/>
    <property type="match status" value="1"/>
</dbReference>
<evidence type="ECO:0000313" key="2">
    <source>
        <dbReference type="EMBL" id="KAJ5544171.1"/>
    </source>
</evidence>
<name>A0AAD6GHI6_9EURO</name>
<accession>A0AAD6GHI6</accession>
<feature type="region of interest" description="Disordered" evidence="1">
    <location>
        <begin position="200"/>
        <end position="226"/>
    </location>
</feature>
<reference evidence="2 3" key="1">
    <citation type="journal article" date="2023" name="IMA Fungus">
        <title>Comparative genomic study of the Penicillium genus elucidates a diverse pangenome and 15 lateral gene transfer events.</title>
        <authorList>
            <person name="Petersen C."/>
            <person name="Sorensen T."/>
            <person name="Nielsen M.R."/>
            <person name="Sondergaard T.E."/>
            <person name="Sorensen J.L."/>
            <person name="Fitzpatrick D.A."/>
            <person name="Frisvad J.C."/>
            <person name="Nielsen K.L."/>
        </authorList>
    </citation>
    <scope>NUCLEOTIDE SEQUENCE [LARGE SCALE GENOMIC DNA]</scope>
    <source>
        <strain evidence="2 3">IBT 35679</strain>
    </source>
</reference>
<feature type="region of interest" description="Disordered" evidence="1">
    <location>
        <begin position="1"/>
        <end position="65"/>
    </location>
</feature>
<proteinExistence type="predicted"/>
<dbReference type="InterPro" id="IPR011009">
    <property type="entry name" value="Kinase-like_dom_sf"/>
</dbReference>
<dbReference type="SUPFAM" id="SSF56112">
    <property type="entry name" value="Protein kinase-like (PK-like)"/>
    <property type="match status" value="1"/>
</dbReference>
<evidence type="ECO:0000313" key="3">
    <source>
        <dbReference type="Proteomes" id="UP001220324"/>
    </source>
</evidence>
<feature type="compositionally biased region" description="Polar residues" evidence="1">
    <location>
        <begin position="409"/>
        <end position="426"/>
    </location>
</feature>
<sequence length="747" mass="84674">MANNSPDYKKLFQQEVERRQEAEKRGKLEAEKRARAEEREKLETEKRAQAEEREAQEKERNQRSTFAELIRFSHNLLSRPLKVETPSRSTTGTIPLPTGKYCPLRLEPWTDCSAQQQNVYNSVCQYLQPAGGAGPRSFSPLIALEEDARRFSLRPISSEQGVEAYERVAVEEHVRDIVAELCRIADARDEFALGDGISFENHTNSFNPNERTTANPTQPSSAQNPRPDQYCIHRVDENTNTLLTTVEYKPWHKLSTETLRLGLRPMNVWNDMVRSNKFPQEETRKLAHNAERLVCSALVQEYHVMIREGIEYSSVTNGVSRVLLRVRYEDPTTLYYFLCDPNRDIEGEIGPNFQEPKTSVGRILCLCLMAFRSTVRDQEWRNSAQSQLPLWKTSFDHTRSQIPKDLLQQIDSHPKSTSSDYVSPETSSEYQPSSPPLQSPSAGRRVSTRSCAPSETRRRTDSPESSGSDSNLAMRRKRGYSEAMSSPSAQRAARQEKAGNSRGNQARRHHAQFCTQRCLLGLRDHSGLDESCPNVVLHRQHLGDSKHSLTVKGLVRSLKAQIDEDIDRCAPIGPWESHGAPFKLSCATYGYTVVGKGTTSGLWNEVSREAEVYQVLRKAQGSAVPVFLGAIDLAKIYFLHGGGDIRHMLLMGWGGKSTATMDLIPQLRHEIRRSNAEIRSLGVVHEDIRPGNILWNEELRRALIIDFHRSTLECRPISQRSRTAKRRLCQAETRVKRVRVSADAKCA</sequence>
<dbReference type="Proteomes" id="UP001220324">
    <property type="component" value="Unassembled WGS sequence"/>
</dbReference>
<keyword evidence="3" id="KW-1185">Reference proteome</keyword>
<gene>
    <name evidence="2" type="ORF">N7494_005450</name>
</gene>